<dbReference type="InterPro" id="IPR010835">
    <property type="entry name" value="DUF1439"/>
</dbReference>
<dbReference type="RefSeq" id="WP_168662513.1">
    <property type="nucleotide sequence ID" value="NZ_CP051180.1"/>
</dbReference>
<sequence length="181" mass="19818">MKRTRALLIAASALLAACSTSYSITEGELEGYLNKQLRQQHVSEGNKDLGVDLVLGDTEVNIGDEADTVSVTSSARLKLNTPIIPLRAGISLSFKARPYYDPVEQAIYLKDVELADISASPSQVESILKPIGMQTGEWVGAILQNQPIYSLDNTDWRQELIGKFGRELKVSPGKLEFVLQP</sequence>
<dbReference type="EMBL" id="CP051180">
    <property type="protein sequence ID" value="QIZ78496.1"/>
    <property type="molecule type" value="Genomic_DNA"/>
</dbReference>
<dbReference type="AlphaFoldDB" id="A0A6H1UJU9"/>
<accession>A0A6H1UJU9</accession>
<dbReference type="PROSITE" id="PS51257">
    <property type="entry name" value="PROKAR_LIPOPROTEIN"/>
    <property type="match status" value="1"/>
</dbReference>
<evidence type="ECO:0000313" key="2">
    <source>
        <dbReference type="EMBL" id="QIZ78496.1"/>
    </source>
</evidence>
<dbReference type="Pfam" id="PF07273">
    <property type="entry name" value="DUF1439"/>
    <property type="match status" value="1"/>
</dbReference>
<evidence type="ECO:0000256" key="1">
    <source>
        <dbReference type="SAM" id="SignalP"/>
    </source>
</evidence>
<keyword evidence="3" id="KW-1185">Reference proteome</keyword>
<dbReference type="Gene3D" id="3.15.10.40">
    <property type="entry name" value="Uncharacterised protein PF07273, DUF1439"/>
    <property type="match status" value="1"/>
</dbReference>
<feature type="chain" id="PRO_5026282137" evidence="1">
    <location>
        <begin position="24"/>
        <end position="181"/>
    </location>
</feature>
<proteinExistence type="predicted"/>
<reference evidence="2 3" key="1">
    <citation type="submission" date="2020-04" db="EMBL/GenBank/DDBJ databases">
        <title>Ferrimonas sp. S7 isolated from sea water.</title>
        <authorList>
            <person name="Bae S.S."/>
            <person name="Baek K."/>
        </authorList>
    </citation>
    <scope>NUCLEOTIDE SEQUENCE [LARGE SCALE GENOMIC DNA]</scope>
    <source>
        <strain evidence="2 3">S7</strain>
    </source>
</reference>
<dbReference type="Proteomes" id="UP000501602">
    <property type="component" value="Chromosome"/>
</dbReference>
<dbReference type="KEGG" id="fes:HER31_17305"/>
<feature type="signal peptide" evidence="1">
    <location>
        <begin position="1"/>
        <end position="23"/>
    </location>
</feature>
<evidence type="ECO:0000313" key="3">
    <source>
        <dbReference type="Proteomes" id="UP000501602"/>
    </source>
</evidence>
<keyword evidence="1" id="KW-0732">Signal</keyword>
<organism evidence="2 3">
    <name type="scientific">Ferrimonas lipolytica</name>
    <dbReference type="NCBI Taxonomy" id="2724191"/>
    <lineage>
        <taxon>Bacteria</taxon>
        <taxon>Pseudomonadati</taxon>
        <taxon>Pseudomonadota</taxon>
        <taxon>Gammaproteobacteria</taxon>
        <taxon>Alteromonadales</taxon>
        <taxon>Ferrimonadaceae</taxon>
        <taxon>Ferrimonas</taxon>
    </lineage>
</organism>
<gene>
    <name evidence="2" type="ORF">HER31_17305</name>
</gene>
<protein>
    <submittedName>
        <fullName evidence="2">DUF1439 domain-containing protein</fullName>
    </submittedName>
</protein>
<name>A0A6H1UJU9_9GAMM</name>